<accession>A0A0B1R5T2</accession>
<dbReference type="AlphaFoldDB" id="A0A0B1R5T2"/>
<gene>
    <name evidence="1" type="ORF">QU24_19330</name>
</gene>
<name>A0A0B1R5T2_9GAMM</name>
<evidence type="ECO:0000313" key="2">
    <source>
        <dbReference type="Proteomes" id="UP000030853"/>
    </source>
</evidence>
<sequence length="107" mass="12247">MNSKRLTLLLSHPVSRVMLDDIRAIVPPQALNVFINGLDEDRYATLDCVQSEENCALLASAIVVWRQLGHVHRIHYQKGEHLRQVDDATQFQLFSMMKTHRAIVQLA</sequence>
<comment type="caution">
    <text evidence="1">The sequence shown here is derived from an EMBL/GenBank/DDBJ whole genome shotgun (WGS) entry which is preliminary data.</text>
</comment>
<protein>
    <submittedName>
        <fullName evidence="1">Uncharacterized protein</fullName>
    </submittedName>
</protein>
<evidence type="ECO:0000313" key="1">
    <source>
        <dbReference type="EMBL" id="KHJ66450.1"/>
    </source>
</evidence>
<dbReference type="EMBL" id="JTJJ01000083">
    <property type="protein sequence ID" value="KHJ66450.1"/>
    <property type="molecule type" value="Genomic_DNA"/>
</dbReference>
<organism evidence="1 2">
    <name type="scientific">Pantoea rodasii</name>
    <dbReference type="NCBI Taxonomy" id="1076549"/>
    <lineage>
        <taxon>Bacteria</taxon>
        <taxon>Pseudomonadati</taxon>
        <taxon>Pseudomonadota</taxon>
        <taxon>Gammaproteobacteria</taxon>
        <taxon>Enterobacterales</taxon>
        <taxon>Erwiniaceae</taxon>
        <taxon>Pantoea</taxon>
    </lineage>
</organism>
<reference evidence="1 2" key="1">
    <citation type="submission" date="2014-11" db="EMBL/GenBank/DDBJ databases">
        <title>Genome sequencing of Pantoea rodasii ND03.</title>
        <authorList>
            <person name="Muhamad Yunos N.Y."/>
            <person name="Chan K.-G."/>
        </authorList>
    </citation>
    <scope>NUCLEOTIDE SEQUENCE [LARGE SCALE GENOMIC DNA]</scope>
    <source>
        <strain evidence="1 2">ND03</strain>
    </source>
</reference>
<proteinExistence type="predicted"/>
<dbReference type="RefSeq" id="WP_039334379.1">
    <property type="nucleotide sequence ID" value="NZ_JTJJ01000083.1"/>
</dbReference>
<dbReference type="Proteomes" id="UP000030853">
    <property type="component" value="Unassembled WGS sequence"/>
</dbReference>